<dbReference type="HOGENOM" id="CLU_1444718_0_0_2"/>
<gene>
    <name evidence="2" type="ORF">PAP_09815</name>
</gene>
<dbReference type="RefSeq" id="WP_052649139.1">
    <property type="nucleotide sequence ID" value="NZ_CP006019.1"/>
</dbReference>
<dbReference type="eggNOG" id="arCOG07126">
    <property type="taxonomic scope" value="Archaea"/>
</dbReference>
<dbReference type="STRING" id="1343739.PAP_09815"/>
<sequence length="187" mass="21253">MMWLIASLIGGFILKAKAVVLLPLAYLASKKSKELALAVYFFYGVILVNEVFIRDVLSYEGVRTFILIVLPSLMVLKEVLEGFEVPKNIDAILLFPIIFLFLGILHEVLFFAGIIFMVFPKLNIKHFVTAKNLLISIGLLFLGLITIRLAYEPLYTPETQVAIVTAFTILATLKELTEIRRVEFRWE</sequence>
<dbReference type="OrthoDB" id="102303at2157"/>
<feature type="transmembrane region" description="Helical" evidence="1">
    <location>
        <begin position="132"/>
        <end position="151"/>
    </location>
</feature>
<evidence type="ECO:0000313" key="2">
    <source>
        <dbReference type="EMBL" id="AIF70338.1"/>
    </source>
</evidence>
<feature type="transmembrane region" description="Helical" evidence="1">
    <location>
        <begin position="92"/>
        <end position="120"/>
    </location>
</feature>
<reference evidence="3" key="1">
    <citation type="submission" date="2013-06" db="EMBL/GenBank/DDBJ databases">
        <title>Complete Genome Sequence of Hyperthermophilic Palaeococcus pacificus DY20341T, Isolated from a Deep-Sea Hydrothermal Sediments.</title>
        <authorList>
            <person name="Zeng X."/>
            <person name="Shao Z."/>
        </authorList>
    </citation>
    <scope>NUCLEOTIDE SEQUENCE [LARGE SCALE GENOMIC DNA]</scope>
    <source>
        <strain evidence="3">DY20341</strain>
    </source>
</reference>
<keyword evidence="1" id="KW-0472">Membrane</keyword>
<keyword evidence="1" id="KW-0812">Transmembrane</keyword>
<organism evidence="2 3">
    <name type="scientific">Palaeococcus pacificus DY20341</name>
    <dbReference type="NCBI Taxonomy" id="1343739"/>
    <lineage>
        <taxon>Archaea</taxon>
        <taxon>Methanobacteriati</taxon>
        <taxon>Methanobacteriota</taxon>
        <taxon>Thermococci</taxon>
        <taxon>Thermococcales</taxon>
        <taxon>Thermococcaceae</taxon>
        <taxon>Palaeococcus</taxon>
    </lineage>
</organism>
<dbReference type="Proteomes" id="UP000027981">
    <property type="component" value="Chromosome"/>
</dbReference>
<dbReference type="AlphaFoldDB" id="A0A075M0N8"/>
<feature type="transmembrane region" description="Helical" evidence="1">
    <location>
        <begin position="34"/>
        <end position="52"/>
    </location>
</feature>
<keyword evidence="1" id="KW-1133">Transmembrane helix</keyword>
<dbReference type="KEGG" id="ppac:PAP_09815"/>
<name>A0A075M0N8_9EURY</name>
<accession>A0A075M0N8</accession>
<proteinExistence type="predicted"/>
<evidence type="ECO:0000256" key="1">
    <source>
        <dbReference type="SAM" id="Phobius"/>
    </source>
</evidence>
<dbReference type="EMBL" id="CP006019">
    <property type="protein sequence ID" value="AIF70338.1"/>
    <property type="molecule type" value="Genomic_DNA"/>
</dbReference>
<dbReference type="GeneID" id="25399992"/>
<evidence type="ECO:0000313" key="3">
    <source>
        <dbReference type="Proteomes" id="UP000027981"/>
    </source>
</evidence>
<protein>
    <submittedName>
        <fullName evidence="2">Uncharacterized protein</fullName>
    </submittedName>
</protein>
<keyword evidence="3" id="KW-1185">Reference proteome</keyword>
<reference evidence="2 3" key="2">
    <citation type="journal article" date="2015" name="Genome Announc.">
        <title>Complete Genome Sequence of Hyperthermophilic Piezophilic Archaeon Palaeococcus pacificus DY20341T, Isolated from Deep-Sea Hydrothermal Sediments.</title>
        <authorList>
            <person name="Zeng X."/>
            <person name="Jebbar M."/>
            <person name="Shao Z."/>
        </authorList>
    </citation>
    <scope>NUCLEOTIDE SEQUENCE [LARGE SCALE GENOMIC DNA]</scope>
    <source>
        <strain evidence="2 3">DY20341</strain>
    </source>
</reference>